<evidence type="ECO:0000256" key="1">
    <source>
        <dbReference type="SAM" id="Phobius"/>
    </source>
</evidence>
<sequence length="259" mass="30052">MIYFLYKNYTKKVVDNVESKQMRFFLIFLIWYTIGFILQVFFSVPEFLSFSKPVFLVLYACCLAELIWLQENSKQRFVISLLVVALSTYAVEVISVKTGFPFGSYHYSAALGPLLIGVPFTIALAWVGVLLNSLGISTQKGKFVRALETGIWIVVLDLILDPVAVSLNFWTWHEPGNFAYFDIPLSNFVTWFVLGALLSYLFPLYQKDKRRQRRITFIFQLMLLLFGMLAFRVGLTLIGFFSICFVILVEGRYRYDYRK</sequence>
<dbReference type="Pfam" id="PF04240">
    <property type="entry name" value="Caroten_synth"/>
    <property type="match status" value="1"/>
</dbReference>
<accession>A0A1H8GPY1</accession>
<keyword evidence="1" id="KW-0472">Membrane</keyword>
<keyword evidence="3" id="KW-1185">Reference proteome</keyword>
<protein>
    <submittedName>
        <fullName evidence="2">Putative membrane protein</fullName>
    </submittedName>
</protein>
<proteinExistence type="predicted"/>
<feature type="transmembrane region" description="Helical" evidence="1">
    <location>
        <begin position="21"/>
        <end position="42"/>
    </location>
</feature>
<dbReference type="STRING" id="872970.SAMN04488134_101117"/>
<dbReference type="EMBL" id="FODJ01000001">
    <property type="protein sequence ID" value="SEN45338.1"/>
    <property type="molecule type" value="Genomic_DNA"/>
</dbReference>
<dbReference type="AlphaFoldDB" id="A0A1H8GPY1"/>
<feature type="transmembrane region" description="Helical" evidence="1">
    <location>
        <begin position="107"/>
        <end position="131"/>
    </location>
</feature>
<feature type="transmembrane region" description="Helical" evidence="1">
    <location>
        <begin position="217"/>
        <end position="249"/>
    </location>
</feature>
<keyword evidence="1" id="KW-1133">Transmembrane helix</keyword>
<feature type="transmembrane region" description="Helical" evidence="1">
    <location>
        <begin position="77"/>
        <end position="95"/>
    </location>
</feature>
<feature type="transmembrane region" description="Helical" evidence="1">
    <location>
        <begin position="143"/>
        <end position="165"/>
    </location>
</feature>
<keyword evidence="1" id="KW-0812">Transmembrane</keyword>
<organism evidence="2 3">
    <name type="scientific">Amphibacillus marinus</name>
    <dbReference type="NCBI Taxonomy" id="872970"/>
    <lineage>
        <taxon>Bacteria</taxon>
        <taxon>Bacillati</taxon>
        <taxon>Bacillota</taxon>
        <taxon>Bacilli</taxon>
        <taxon>Bacillales</taxon>
        <taxon>Bacillaceae</taxon>
        <taxon>Amphibacillus</taxon>
    </lineage>
</organism>
<reference evidence="2 3" key="1">
    <citation type="submission" date="2016-10" db="EMBL/GenBank/DDBJ databases">
        <authorList>
            <person name="de Groot N.N."/>
        </authorList>
    </citation>
    <scope>NUCLEOTIDE SEQUENCE [LARGE SCALE GENOMIC DNA]</scope>
    <source>
        <strain evidence="2 3">CGMCC 1.10434</strain>
    </source>
</reference>
<dbReference type="InterPro" id="IPR007354">
    <property type="entry name" value="CruF-like"/>
</dbReference>
<dbReference type="PANTHER" id="PTHR39419">
    <property type="entry name" value="SLL0814 PROTEIN"/>
    <property type="match status" value="1"/>
</dbReference>
<gene>
    <name evidence="2" type="ORF">SAMN04488134_101117</name>
</gene>
<feature type="transmembrane region" description="Helical" evidence="1">
    <location>
        <begin position="185"/>
        <end position="205"/>
    </location>
</feature>
<evidence type="ECO:0000313" key="2">
    <source>
        <dbReference type="EMBL" id="SEN45338.1"/>
    </source>
</evidence>
<dbReference type="PANTHER" id="PTHR39419:SF1">
    <property type="entry name" value="SLL0814 PROTEIN"/>
    <property type="match status" value="1"/>
</dbReference>
<feature type="transmembrane region" description="Helical" evidence="1">
    <location>
        <begin position="54"/>
        <end position="70"/>
    </location>
</feature>
<name>A0A1H8GPY1_9BACI</name>
<dbReference type="Proteomes" id="UP000199300">
    <property type="component" value="Unassembled WGS sequence"/>
</dbReference>
<evidence type="ECO:0000313" key="3">
    <source>
        <dbReference type="Proteomes" id="UP000199300"/>
    </source>
</evidence>